<dbReference type="EMBL" id="ANAH02000066">
    <property type="protein sequence ID" value="EPX56162.1"/>
    <property type="molecule type" value="Genomic_DNA"/>
</dbReference>
<comment type="caution">
    <text evidence="1">The sequence shown here is derived from an EMBL/GenBank/DDBJ whole genome shotgun (WGS) entry which is preliminary data.</text>
</comment>
<evidence type="ECO:0000313" key="1">
    <source>
        <dbReference type="EMBL" id="EPX56162.1"/>
    </source>
</evidence>
<dbReference type="AlphaFoldDB" id="S9P1N7"/>
<protein>
    <submittedName>
        <fullName evidence="1">Uncharacterized protein</fullName>
    </submittedName>
</protein>
<name>S9P1N7_CYSF2</name>
<keyword evidence="2" id="KW-1185">Reference proteome</keyword>
<evidence type="ECO:0000313" key="2">
    <source>
        <dbReference type="Proteomes" id="UP000011682"/>
    </source>
</evidence>
<proteinExistence type="predicted"/>
<dbReference type="Proteomes" id="UP000011682">
    <property type="component" value="Unassembled WGS sequence"/>
</dbReference>
<gene>
    <name evidence="1" type="ORF">D187_007504</name>
</gene>
<dbReference type="OrthoDB" id="5526238at2"/>
<dbReference type="RefSeq" id="WP_002631226.1">
    <property type="nucleotide sequence ID" value="NZ_ANAH02000066.1"/>
</dbReference>
<reference evidence="1" key="1">
    <citation type="submission" date="2013-05" db="EMBL/GenBank/DDBJ databases">
        <title>Genome assembly of Cystobacter fuscus DSM 2262.</title>
        <authorList>
            <person name="Sharma G."/>
            <person name="Khatri I."/>
            <person name="Kaur C."/>
            <person name="Mayilraj S."/>
            <person name="Subramanian S."/>
        </authorList>
    </citation>
    <scope>NUCLEOTIDE SEQUENCE [LARGE SCALE GENOMIC DNA]</scope>
    <source>
        <strain evidence="1">DSM 2262</strain>
    </source>
</reference>
<organism evidence="1 2">
    <name type="scientific">Cystobacter fuscus (strain ATCC 25194 / DSM 2262 / NBRC 100088 / M29)</name>
    <dbReference type="NCBI Taxonomy" id="1242864"/>
    <lineage>
        <taxon>Bacteria</taxon>
        <taxon>Pseudomonadati</taxon>
        <taxon>Myxococcota</taxon>
        <taxon>Myxococcia</taxon>
        <taxon>Myxococcales</taxon>
        <taxon>Cystobacterineae</taxon>
        <taxon>Archangiaceae</taxon>
        <taxon>Cystobacter</taxon>
    </lineage>
</organism>
<accession>S9P1N7</accession>
<sequence length="221" mass="23342">MPFAEDFTTLARAAERLKVPPTGAELPGLVLAASRAVANFLGYPASLREGVEETVVGQGGVYVWLRAGAVRQLRSVHVRGAELPAGDVAIDCPRAGRLVHRRGTWPFTGSATRGIVPTPLRAWDTGEIVVTFDAGWRTPGQVALALEADPDSTLASELPAELEEAALLTLTALHRVAGRDLNVVSRATGSASVTWRADASAVPLLAQQLAAPHQKPGRRHA</sequence>